<evidence type="ECO:0000256" key="1">
    <source>
        <dbReference type="SAM" id="Phobius"/>
    </source>
</evidence>
<accession>A0A395XPT9</accession>
<reference evidence="2 3" key="1">
    <citation type="submission" date="2018-08" db="EMBL/GenBank/DDBJ databases">
        <title>A genome reference for cultivated species of the human gut microbiota.</title>
        <authorList>
            <person name="Zou Y."/>
            <person name="Xue W."/>
            <person name="Luo G."/>
        </authorList>
    </citation>
    <scope>NUCLEOTIDE SEQUENCE [LARGE SCALE GENOMIC DNA]</scope>
    <source>
        <strain evidence="2 3">AF12-11</strain>
    </source>
</reference>
<dbReference type="InterPro" id="IPR046594">
    <property type="entry name" value="DUF6652"/>
</dbReference>
<name>A0A395XPT9_9FIRM</name>
<sequence length="238" mass="26305">MHMKKSADKLAIAYVIILSLIPVLALPNLIFQNHVLDAIPYDASVLTTELGFFLSNLPAIIYIVALYILGILNIWKSFSSYEEGDSTALINRMLIHKYGLVAFFLYDFILLFTLYFFAGAALTFMTGGLIIPLILPVMSVMIFFTVIGFWLAILPGSFYALQVIRMTYKAGKISLGTAILHGILQLFFLADVLSAMYLAAIKWKRAKKSSIVVGIVYIVCAIGTVVLAVATIKEFQGL</sequence>
<keyword evidence="1" id="KW-0812">Transmembrane</keyword>
<dbReference type="Pfam" id="PF20357">
    <property type="entry name" value="DUF6652"/>
    <property type="match status" value="1"/>
</dbReference>
<dbReference type="AlphaFoldDB" id="A0A395XPT9"/>
<evidence type="ECO:0000313" key="2">
    <source>
        <dbReference type="EMBL" id="RGW53383.1"/>
    </source>
</evidence>
<keyword evidence="1" id="KW-0472">Membrane</keyword>
<feature type="transmembrane region" description="Helical" evidence="1">
    <location>
        <begin position="95"/>
        <end position="117"/>
    </location>
</feature>
<organism evidence="2 3">
    <name type="scientific">Dorea formicigenerans</name>
    <dbReference type="NCBI Taxonomy" id="39486"/>
    <lineage>
        <taxon>Bacteria</taxon>
        <taxon>Bacillati</taxon>
        <taxon>Bacillota</taxon>
        <taxon>Clostridia</taxon>
        <taxon>Lachnospirales</taxon>
        <taxon>Lachnospiraceae</taxon>
        <taxon>Dorea</taxon>
    </lineage>
</organism>
<keyword evidence="1" id="KW-1133">Transmembrane helix</keyword>
<proteinExistence type="predicted"/>
<protein>
    <submittedName>
        <fullName evidence="2">Uncharacterized protein</fullName>
    </submittedName>
</protein>
<evidence type="ECO:0000313" key="3">
    <source>
        <dbReference type="Proteomes" id="UP000266376"/>
    </source>
</evidence>
<feature type="transmembrane region" description="Helical" evidence="1">
    <location>
        <begin position="175"/>
        <end position="199"/>
    </location>
</feature>
<dbReference type="Proteomes" id="UP000266376">
    <property type="component" value="Unassembled WGS sequence"/>
</dbReference>
<feature type="transmembrane region" description="Helical" evidence="1">
    <location>
        <begin position="211"/>
        <end position="232"/>
    </location>
</feature>
<feature type="transmembrane region" description="Helical" evidence="1">
    <location>
        <begin position="129"/>
        <end position="154"/>
    </location>
</feature>
<comment type="caution">
    <text evidence="2">The sequence shown here is derived from an EMBL/GenBank/DDBJ whole genome shotgun (WGS) entry which is preliminary data.</text>
</comment>
<feature type="transmembrane region" description="Helical" evidence="1">
    <location>
        <begin position="12"/>
        <end position="31"/>
    </location>
</feature>
<feature type="transmembrane region" description="Helical" evidence="1">
    <location>
        <begin position="51"/>
        <end position="75"/>
    </location>
</feature>
<gene>
    <name evidence="2" type="ORF">DWV67_07830</name>
</gene>
<dbReference type="EMBL" id="QSAJ01000016">
    <property type="protein sequence ID" value="RGW53383.1"/>
    <property type="molecule type" value="Genomic_DNA"/>
</dbReference>